<feature type="compositionally biased region" description="Low complexity" evidence="1">
    <location>
        <begin position="229"/>
        <end position="244"/>
    </location>
</feature>
<feature type="domain" description="Bacterial Ig" evidence="2">
    <location>
        <begin position="155"/>
        <end position="234"/>
    </location>
</feature>
<feature type="region of interest" description="Disordered" evidence="1">
    <location>
        <begin position="143"/>
        <end position="176"/>
    </location>
</feature>
<feature type="domain" description="Bacterial Ig" evidence="2">
    <location>
        <begin position="1166"/>
        <end position="1248"/>
    </location>
</feature>
<feature type="domain" description="Bacterial Ig" evidence="2">
    <location>
        <begin position="2693"/>
        <end position="2774"/>
    </location>
</feature>
<dbReference type="RefSeq" id="WP_137714690.1">
    <property type="nucleotide sequence ID" value="NZ_CP034035.1"/>
</dbReference>
<feature type="domain" description="Bacterial Ig" evidence="2">
    <location>
        <begin position="4370"/>
        <end position="4450"/>
    </location>
</feature>
<feature type="domain" description="Bacterial Ig" evidence="2">
    <location>
        <begin position="403"/>
        <end position="485"/>
    </location>
</feature>
<proteinExistence type="predicted"/>
<feature type="domain" description="Bacterial Ig" evidence="2">
    <location>
        <begin position="3868"/>
        <end position="3948"/>
    </location>
</feature>
<dbReference type="GO" id="GO:0001681">
    <property type="term" value="F:sialate O-acetylesterase activity"/>
    <property type="evidence" value="ECO:0007669"/>
    <property type="project" value="InterPro"/>
</dbReference>
<feature type="domain" description="Bacterial Ig" evidence="2">
    <location>
        <begin position="237"/>
        <end position="317"/>
    </location>
</feature>
<organism evidence="4 5">
    <name type="scientific">Brenneria rubrifaciens</name>
    <dbReference type="NCBI Taxonomy" id="55213"/>
    <lineage>
        <taxon>Bacteria</taxon>
        <taxon>Pseudomonadati</taxon>
        <taxon>Pseudomonadota</taxon>
        <taxon>Gammaproteobacteria</taxon>
        <taxon>Enterobacterales</taxon>
        <taxon>Pectobacteriaceae</taxon>
        <taxon>Brenneria</taxon>
    </lineage>
</organism>
<feature type="domain" description="Bacterial Ig" evidence="2">
    <location>
        <begin position="3366"/>
        <end position="3446"/>
    </location>
</feature>
<dbReference type="KEGG" id="brb:EH207_14820"/>
<feature type="domain" description="Bacterial Ig" evidence="2">
    <location>
        <begin position="1760"/>
        <end position="1842"/>
    </location>
</feature>
<reference evidence="4 5" key="1">
    <citation type="submission" date="2018-11" db="EMBL/GenBank/DDBJ databases">
        <title>Genome sequences of Brenneria nigrifluens and Brenneria rubrifaciens.</title>
        <authorList>
            <person name="Poret-Peterson A.T."/>
            <person name="McClean A.E."/>
            <person name="Kluepfel D.A."/>
        </authorList>
    </citation>
    <scope>NUCLEOTIDE SEQUENCE [LARGE SCALE GENOMIC DNA]</scope>
    <source>
        <strain evidence="4 5">6D370</strain>
    </source>
</reference>
<feature type="domain" description="Bacterial Ig" evidence="2">
    <location>
        <begin position="2946"/>
        <end position="3027"/>
    </location>
</feature>
<evidence type="ECO:0000259" key="3">
    <source>
        <dbReference type="Pfam" id="PF22783"/>
    </source>
</evidence>
<feature type="domain" description="Bacterial Ig" evidence="2">
    <location>
        <begin position="827"/>
        <end position="907"/>
    </location>
</feature>
<dbReference type="InterPro" id="IPR041498">
    <property type="entry name" value="Big_6"/>
</dbReference>
<feature type="domain" description="Bacterial Ig" evidence="2">
    <location>
        <begin position="4874"/>
        <end position="4956"/>
    </location>
</feature>
<keyword evidence="5" id="KW-1185">Reference proteome</keyword>
<dbReference type="NCBIfam" id="NF033677">
    <property type="entry name" value="biofilm_BapA_N"/>
    <property type="match status" value="1"/>
</dbReference>
<feature type="domain" description="Bacterial Ig" evidence="2">
    <location>
        <begin position="4117"/>
        <end position="4199"/>
    </location>
</feature>
<dbReference type="InterPro" id="IPR013783">
    <property type="entry name" value="Ig-like_fold"/>
</dbReference>
<name>A0A4P8QSV8_9GAMM</name>
<feature type="domain" description="Bacterial Ig" evidence="2">
    <location>
        <begin position="1336"/>
        <end position="1416"/>
    </location>
</feature>
<dbReference type="PANTHER" id="PTHR22901:SF0">
    <property type="entry name" value="SIALATE O-ACETYLESTERASE"/>
    <property type="match status" value="1"/>
</dbReference>
<feature type="domain" description="Bacterial Ig" evidence="2">
    <location>
        <begin position="1677"/>
        <end position="1757"/>
    </location>
</feature>
<feature type="domain" description="Bacterial Ig" evidence="2">
    <location>
        <begin position="3030"/>
        <end position="3110"/>
    </location>
</feature>
<feature type="domain" description="Bacterial Ig" evidence="2">
    <location>
        <begin position="3113"/>
        <end position="3193"/>
    </location>
</feature>
<dbReference type="GO" id="GO:0005975">
    <property type="term" value="P:carbohydrate metabolic process"/>
    <property type="evidence" value="ECO:0007669"/>
    <property type="project" value="TreeGrafter"/>
</dbReference>
<dbReference type="Pfam" id="PF22783">
    <property type="entry name" value="BapA_N"/>
    <property type="match status" value="1"/>
</dbReference>
<feature type="compositionally biased region" description="Polar residues" evidence="1">
    <location>
        <begin position="160"/>
        <end position="170"/>
    </location>
</feature>
<feature type="domain" description="Bacterial Ig" evidence="2">
    <location>
        <begin position="2183"/>
        <end position="2265"/>
    </location>
</feature>
<dbReference type="Gene3D" id="2.60.40.10">
    <property type="entry name" value="Immunoglobulins"/>
    <property type="match status" value="58"/>
</dbReference>
<feature type="domain" description="Bacterial Ig" evidence="2">
    <location>
        <begin position="4202"/>
        <end position="4284"/>
    </location>
</feature>
<feature type="domain" description="Bacterial Ig" evidence="2">
    <location>
        <begin position="1083"/>
        <end position="1163"/>
    </location>
</feature>
<feature type="domain" description="Bacterial Ig" evidence="2">
    <location>
        <begin position="3617"/>
        <end position="3697"/>
    </location>
</feature>
<feature type="domain" description="Bacterial Ig" evidence="2">
    <location>
        <begin position="4791"/>
        <end position="4871"/>
    </location>
</feature>
<feature type="domain" description="Bacterial Ig" evidence="2">
    <location>
        <begin position="2351"/>
        <end position="2433"/>
    </location>
</feature>
<feature type="domain" description="Bacterial Ig" evidence="2">
    <location>
        <begin position="3449"/>
        <end position="3529"/>
    </location>
</feature>
<feature type="domain" description="Bacterial Ig" evidence="2">
    <location>
        <begin position="3196"/>
        <end position="3278"/>
    </location>
</feature>
<evidence type="ECO:0000256" key="1">
    <source>
        <dbReference type="SAM" id="MobiDB-lite"/>
    </source>
</evidence>
<feature type="domain" description="Bacterial Ig" evidence="2">
    <location>
        <begin position="1419"/>
        <end position="1501"/>
    </location>
</feature>
<feature type="domain" description="Bacterial Ig" evidence="2">
    <location>
        <begin position="659"/>
        <end position="739"/>
    </location>
</feature>
<sequence>MKTFSITAKDSGVNSVVNISSGELNLPSPSIVKLQAGRQEISAMTRSGGDLVVELHTGEKVVLKSFYVSGEPGVSELVLEDEGALWWIKDPANQPQFESIFSIDEIMVGAEGAASVGGSALPFALAAAGVAGVAGVIAVMSDHSSDGERAAPRSPDVPTVNISEDGSTISGGAEPGHTVTVMLPDNTTLTATADGTGVYSLDVQPALTNGEVVTVTATDSAGNVSEPATAMAPDTTAPAAPTAAVSDDGQMVSGTGEPYHTMTVMLPDNTAMTATADAFRVYHIFLRSALTNGEIVTVTATDAAGNVSAPATAMAPDTTAPAAPTAAVSDDGLTVSGTAEPYNTMTVMLPDNTAMAATADVTRAYHIFLRTALTNGETVTVTATDAAGNVSAPATATAPDITAPAAPVDLLVSEDGSSVSGTAEAGSTVTITDSAGVELGSATAGDDGGYTVPLTPALINGEAVTVTATDAAGNISAPATATAPDLTAPDVPNAYITEDGAAVNGTAEAGSTVTVTLPDNSTQTVTAAEIGTWNITLPEALTAGEQLIVTATDGAGNISAPATVTAPDISVPDTTAPAVPEAVVSDNGLTVRGTAEPNSTVTVTLPDNTILTATADTFGVYSVGLPTALTNGETVMVTATDAAGNISAPTTVTAPDTTAPDAPVAVISDNGLTVSGSAEPNSTVTVTLPGNTTLTASAGTSGVYSINLPTALTNGETVMVTATDAAGNISAPATVTAPDTTVPAAPADLLVAEDGSSVSGTAEAGSTVTITDSAGAELGSATAGDDGSFTVPLTPALTNGEAITAVASDAAGNISVSVTVTAPDITAPDVPNAYITEDGAAINGTAEVGSTVTVTLPDNSTQTVTAAENGTWNITLPEALTAGEQLIVTATDGAGNISAPATVTAPDISLPDTTAPDVPEAVVSDNGLAVRGTAEPNSTVTVTLPDNTILTATADTFGVYSVGLPTALTNGETVMVTATDAAGNISAPTTVTAPDTTVPAAPADLLVAEDGSSVSGTAEAGSTVTITDSAGAELGSATAGDDGSFTVPLTPALTNGEAITAVASDAAGNISVSVTVTAPDITAPDVPNAYITEDGAAVNGTAEAGSTVTVTLPDNSTQTVTAAEIGTWNITLPEALTAGEQLIVTATDGAGNTSAAATVTAPDTTAPVAPADLLVAEDGSSVSGTAEAGSTVTITNSTGTELGSVTAGDDGGFTVPLTPALTNGEAIMVVARDVAGNASAAATVTAPDITAPVAPADLLVAEDGSSVSGTAEAGSTVTITNSNGTELGSVTAGDDGGFTVALTPALTNGEVITVIASDTAGNASAAVSVTAPDITAPDVPNAYITEDGAAINGTAEVGSTVTVTLPDNSTQTVTAAENGTWNITLPEALTAGEQLIVTATDGTGNTSAAATVTAPDTTAPVAPADLLVAEDGSSVSGTAEAGSTVTITDAAGTELGGVTVGDDGGFTVPLTPALTNGEAIMVVARDVAGNASAAATVTAPDITAPVAPADLLVAEDGSSVSGTAEAGSIVVITSSAGTELGSVTAGDNGGFTVPLTPALTNGEAITAVVSDAAGNISVSVTVTAPDITAPDVPNAYITEDGAAINGTAEVGSTVTVTLPDNSTQTVTAAENGTWNITLPEALTAGEQLIVTATDGAGNTSAPATVTAPDISVPDTTAPTAPVAVISEDGLTLSGSAEPNSTVTVTLPGNTTLTASAGTSGVYSINLPTALTNGETVTVTATDASGNISAPATVTAPDTTAPAAPADLLVAEDGSSVSGTAEAGSTVTITNSTGTELGSVTAGDDGGFTVPLTPALTNGEVIMAIASDVAGNTSAAATVTAPDITAPVAPADLLVAEDGSSVSGTAEAGSIVVITDAAGTELGSVAVGNDGSFTVPLTLALTNGEAITVVASDVAGNASAAVTVTAPDTTAPVAPADLLVAEDGSSVSGTAEAGSTITITNPAGTELGSATAGDNGSFTVPLTPALTNGEAITAIASDAAGNASTAATVTAPDITVPVAPSDLLVAEDGSSVSGTAEAGSTVTITDAAGTELGSATAGDNGSFTVPLTPALTNGEAITAIASDTAGNASTAATVTAPDITAPTTPVAAISDNGLTVSGSAEPNSTVTVTLPGNITLTATADTSGVYSVGLPTALINGETVMVTATDAAGNVSAPATATAPDTTAPAAPVDLLVAEDGSSVSGTAEAGSTIVITDAAGTELGSVAVGNDGSFTVPLTPALTNGEAITAIANDAAGNISVPATATAPDITAPTAPVAVISEEGLTVSGSAEPNSTVTVTLPGNTILTATADTSGVYSVGLPTALINGETVTVTATDAAGNASAAVTVTAPDITAPVAPADLLVAEDGSSVSGTAEAGSTVTITNSTGTELGSATAGDNGSFTVALTPVLTNGEVITVIASDTAGNASAAVTVTAPDITAPDVPNAYITEDGAAINGTAEVGSTVTVTLPDNSTQTVTAAENGTWNITLPEALTAGERLIVTATDGAGNTSAPATVTAPDISVPDTTAPDVPEAVVSDNGLTVSGTAEPNSTVTVTLPDNTILTATADTFGVYSVGLPTALTNGETVMVTATDAAGNVSAPATAMAPDITAPAAPVDLLVAEDGSSVSGTAEAGSTIVITDAAGTELGSVAVGNDGSFTVPLTPALTNGEAITVVASDAAGNASAAVTVTAPDITVPVAPSNLLVAEDGSSVSGTAEAGSTVTITDAAGTELGGVTVGDDGGFTVPLTPALTNGETITAIASDAAGNISVSVTVTAPDITAPDVPNAYITEDGAAINGTAEVGSTVTVTLPDNSTQTVTAAENGTWNITLPEALTAGEQLIVTATDGTGNTSAAATVTAPDTTAPVAPADLLVAEDGSSVSGTAEAGSTVTITNSTGTELGSVTAGDDGGFTVPLTPALTNGEVITAIASDTAGNASAAVSVTAPDITVPVAPADLLVAEDGSSVSGTAEAGSTVTITDAAGTELGGVTVGDDGGFTVPLTPALTNGEVITAIASDVAGNISVPATATAPDITAPTAPVAVISEDGLTVSGSAEPNSTVTVTLPGNTILTATADTSGVYSISLPTALTNGEALTVTATDAAGNISAPTTATALDTTAPTAPVAAISDNGLTVSGSAEPNSTVTVTLPGNTTLTATADTSGVYSVGLPTALTNGEAVTVTATDAAGNVSAPATATAPDITAPAAPVDLLVAEDGSSVSGTAEAGSTVTITDAAGTELGSATAGDNGSFTVPLTPVLTNGEVITVIASDTAGNASAAATVTAPDTTAPVAPADLLVAEDGSSVSGTAEAGSTVTITDAAGTELGSATAGDNGSFTVALTPVLTNGEVITVIASDTAGNISVPATATAPDITAPDAPVAAISDNGLTVSGSAEPNSTVTVTLPGNTILTASADTSGVYSVGLPTALINGETVTVTATDVAGNASAAATVTAPDITAPTTPVAAISDNGLTVSGSAEPNSMVTVTLPGNATLTTTADTSGVYSINLPTALINGEALTVTATDVAGNASAAVTVTAPDTTAPVAPADLLVAEDGSSVSGTAEAGSIVVITSSAGTELGSVTAGDNGGFTVPLTPALTNGEAITAVASDAAGNTSVSVTVTAPDITAPTTPVAAISDNGLTVSGSAEPNSTVTVTLPGNTTLTATADTSGVYSVGLPTALTNGEAVTVTATDVAGNASAAATVTAPDITAPTTPVAAISDNGLTVSGSAEPNSTVTVTLPGNTTLTATADTSGVYSINLPTALINGEAVTVTATDAAGNVSAPATATAPDITAPAAPVDLLVAEDGSSVSGTAEAGSTVTITNSTGTELGSATAGDNGSFTVALTPVLTNGEVITVIASDTAGNASAAATVTAPDITAPTTPVAAISDNGLTVSGSAEPNSTVTVTLPGNTILTATADTSGVYSINLPTALINGEALTVTATDVAGNASVAVTVTAPDITAPTTPVAAISDNGLTVSGSAEPNSTVTVTLPGNTTLTATAYTSGVYSINLPTALINGEALTVTATDVAGNASAAATVTAPDITAPTTPVAAISDNGLTVSGSAEPNSTVTVTLPGNTTLTASADTSGVYSVGLPTALTNGEAVTVTATDAAGNVSAPATATAPDITAPAAPVDLLVAEDGSSVSGTAEAGSTVTITDAAGTELGSATAGDNGSFTVALTPVLTNGEVITVIASDTAGNASAAATVTAPDTTAPVAPADLLVAEDGSSVSGTAEAGSIVVITSSAGTELGSATAGDNGSFTVALTPVLTNGEVITVIASDTAGNASAAVTVTAPDITAPDVPVAAISDNGLTVSGSAEPNSTVTATLPGNTTLTATADTSGVYSINLPTALINGEALTVTATDVAGNASAAVTVTAPDITAPTTPVAAISDNGLTVSGSAEPNSTVTVTLPGNTTLTATADTSGVYSVGLPTALTNGEAVTVTATDAAGNVSAPATATAPDITAPAAPVDLLVAEDGSSVSGTAEAGSTVTITDAAGTELGSATAGDNGSFTVALTPVLTNGEVITVIASDTAGNASAAVSVTAPDITVPVAPSDLLVAEDGSSVSGTAEAGSTVTITDAAGTELGSATAGDNGSFTVALTPVLTNGEVITVIASDTAGNASAAATVTAPDTTAPVAPADLLVAEDGSSVSGTAEAGSIVVITSSAGTELGSVTAGDNGGFTVPLTPALTNGEAITAVASDAAGNTSAAATVTAPDITAPTTPVAAISDNGLTVSGSAEPNSTVTVTLPGNTTLTATADTSGVYSINLPTALINGEALTVTATDVAGNASAAATVTAPDITAPTTPVAAISDNGLTVSGSAEPNSTVTVTLPGNTTLTATADTSGVYSVGLPTALTNGEAVTVTATDAAGNISAPATATALDTTAPVAPADLLAAPDGSSVSGKAEAGSTVIITDAAGTELGNVTVGDNGSFTVPLTPALINGEVLTAVASDAAGNSSVSATITLPDITAPDAPTATISDDGGSISGVAEGGSSVAITLADGTVASVQADADGNYIYTFPYAQANGELLSVTATDAAGNVSAAISVTAPVLVLAANDNEVLLALTSDAAVTSESYSDWGLLVVGALGNIASLLGDDNAQVTFTIDDGATADVVLEANATGGVLSLLNTMGVMVQQYSADTDAWSTVIDTSNSQWAGLLTIGNNGVTLNLENLGEGTYRVLAYNTTLLAVGSYISVAAEVIQTAAGVVSGETRYTGNLITDDDPAHGTDIAPAGTVVTQVTNSAGEVVSVTADGTIVQGEYGTLTINLDGSYTYTLTNTSTAVLGQTESFTYTLTGNGATVAADLLVSLGTEINAPGNVIAVDDSASITFETTVDAIDNGSGSQGGYTVLNIGLGSVLDVGVLDDLTNPIIFDVEEGATRTMTVQASVGGVSVLSGFDLYIYKFNDATQQYDQYRTVEGWLTVPLLGGSSDELTLTLTDGEYLFLLDTAYGISVLTGYTLNILEDHVYTVETVSASTSGNVMEDDTAPVGSSIGSVNGIEVAAEGSTSVTGAYGVLSIDALGNYTYTLNAGVGADSITAPDSFVYTVTAPDGESDNGTLNIALVSRPLIAVDDSVTLPATMVQQETDYSDSDAGSVTWSSRLLSSTSASASGMVTVAEQTAVKDAVITFNVDSLLSLSNLSISWTLLSSDRTQLASGTVASGTLLGGSATASLGSLELAAGDYTLNFTGSIGALAVGGITVSAEVTGTKVLLGDFQTETATVAGNIFDGSGSEENAADQLVSVDTTLSITDVNGNVTTLDSTLTSDATATVQGKYGVLTLNIDGGYSYTLNSDVALTAITQKETFNYTLNAADGETASSTLTIDLALQLNGGSHSDITISSAYDDTFTLGGGSDSLIFNLLDTADATGGNGSDTWTDFSLADGDRIDISSLLQGWDAGTSDAGDWLSVETIDGNTVIALDRDGQGTAFNSAQLVMLQGARVTLDELLEHDSIIV</sequence>
<feature type="domain" description="Bacterial Ig" evidence="2">
    <location>
        <begin position="2436"/>
        <end position="2516"/>
    </location>
</feature>
<accession>A0A4P8QSV8</accession>
<feature type="domain" description="Bacterial Ig" evidence="2">
    <location>
        <begin position="1930"/>
        <end position="2012"/>
    </location>
</feature>
<feature type="domain" description="Bacterial Ig" evidence="2">
    <location>
        <begin position="3281"/>
        <end position="3363"/>
    </location>
</feature>
<protein>
    <submittedName>
        <fullName evidence="4">BapA prefix-like domain-containing protein</fullName>
    </submittedName>
</protein>
<feature type="domain" description="Bacterial Ig" evidence="2">
    <location>
        <begin position="2016"/>
        <end position="2097"/>
    </location>
</feature>
<dbReference type="OrthoDB" id="8481600at2"/>
<dbReference type="InterPro" id="IPR019960">
    <property type="entry name" value="T1SS_VCA0849"/>
</dbReference>
<feature type="domain" description="Bacterial Ig" evidence="2">
    <location>
        <begin position="1845"/>
        <end position="1927"/>
    </location>
</feature>
<dbReference type="InterPro" id="IPR055014">
    <property type="entry name" value="BapA_Bap-like_C"/>
</dbReference>
<feature type="domain" description="Bacterial Ig" evidence="2">
    <location>
        <begin position="4708"/>
        <end position="4788"/>
    </location>
</feature>
<feature type="domain" description="Bacterial Ig" evidence="2">
    <location>
        <begin position="3951"/>
        <end position="4031"/>
    </location>
</feature>
<dbReference type="EMBL" id="CP034035">
    <property type="protein sequence ID" value="QCR09686.1"/>
    <property type="molecule type" value="Genomic_DNA"/>
</dbReference>
<dbReference type="PANTHER" id="PTHR22901">
    <property type="entry name" value="SIALATE O-ACETYLESTERASE"/>
    <property type="match status" value="1"/>
</dbReference>
<dbReference type="InterPro" id="IPR010221">
    <property type="entry name" value="VCBS_dom"/>
</dbReference>
<feature type="domain" description="Bacterial Ig" evidence="2">
    <location>
        <begin position="488"/>
        <end position="568"/>
    </location>
</feature>
<dbReference type="Pfam" id="PF17936">
    <property type="entry name" value="Big_6"/>
    <property type="match status" value="58"/>
</dbReference>
<feature type="domain" description="Bacterial Ig" evidence="2">
    <location>
        <begin position="999"/>
        <end position="1080"/>
    </location>
</feature>
<dbReference type="NCBIfam" id="NF033510">
    <property type="entry name" value="Ca_tandemer"/>
    <property type="match status" value="58"/>
</dbReference>
<feature type="domain" description="Bacterial Ig" evidence="2">
    <location>
        <begin position="2777"/>
        <end position="2857"/>
    </location>
</feature>
<feature type="domain" description="Bacterial Ig" evidence="2">
    <location>
        <begin position="1504"/>
        <end position="1586"/>
    </location>
</feature>
<feature type="domain" description="Bacterial Ig" evidence="2">
    <location>
        <begin position="2524"/>
        <end position="2604"/>
    </location>
</feature>
<feature type="domain" description="Bacterial Ig" evidence="2">
    <location>
        <begin position="915"/>
        <end position="995"/>
    </location>
</feature>
<dbReference type="NCBIfam" id="TIGR03661">
    <property type="entry name" value="T1SS_VCA0849"/>
    <property type="match status" value="1"/>
</dbReference>
<evidence type="ECO:0000313" key="5">
    <source>
        <dbReference type="Proteomes" id="UP000299580"/>
    </source>
</evidence>
<feature type="domain" description="Biofilm-associated protein BapA-like prefix-like" evidence="3">
    <location>
        <begin position="1"/>
        <end position="115"/>
    </location>
</feature>
<feature type="domain" description="Bacterial Ig" evidence="2">
    <location>
        <begin position="3783"/>
        <end position="3865"/>
    </location>
</feature>
<feature type="domain" description="Bacterial Ig" evidence="2">
    <location>
        <begin position="2860"/>
        <end position="2942"/>
    </location>
</feature>
<dbReference type="NCBIfam" id="TIGR01965">
    <property type="entry name" value="VCBS_repeat"/>
    <property type="match status" value="2"/>
</dbReference>
<feature type="region of interest" description="Disordered" evidence="1">
    <location>
        <begin position="229"/>
        <end position="249"/>
    </location>
</feature>
<feature type="domain" description="Bacterial Ig" evidence="2">
    <location>
        <begin position="4959"/>
        <end position="5038"/>
    </location>
</feature>
<feature type="domain" description="Bacterial Ig" evidence="2">
    <location>
        <begin position="4539"/>
        <end position="4620"/>
    </location>
</feature>
<feature type="domain" description="Bacterial Ig" evidence="2">
    <location>
        <begin position="1251"/>
        <end position="1333"/>
    </location>
</feature>
<feature type="domain" description="Bacterial Ig" evidence="2">
    <location>
        <begin position="1589"/>
        <end position="1669"/>
    </location>
</feature>
<feature type="domain" description="Bacterial Ig" evidence="2">
    <location>
        <begin position="2268"/>
        <end position="2348"/>
    </location>
</feature>
<dbReference type="InterPro" id="IPR039329">
    <property type="entry name" value="SIAE"/>
</dbReference>
<evidence type="ECO:0000259" key="2">
    <source>
        <dbReference type="Pfam" id="PF17936"/>
    </source>
</evidence>
<feature type="domain" description="Bacterial Ig" evidence="2">
    <location>
        <begin position="3532"/>
        <end position="3614"/>
    </location>
</feature>
<feature type="domain" description="Bacterial Ig" evidence="2">
    <location>
        <begin position="4453"/>
        <end position="4535"/>
    </location>
</feature>
<dbReference type="Proteomes" id="UP000299580">
    <property type="component" value="Chromosome"/>
</dbReference>
<dbReference type="NCBIfam" id="NF045619">
    <property type="entry name" value="adhes_GNV_Cterm"/>
    <property type="match status" value="1"/>
</dbReference>
<feature type="domain" description="Bacterial Ig" evidence="2">
    <location>
        <begin position="743"/>
        <end position="824"/>
    </location>
</feature>
<feature type="domain" description="Bacterial Ig" evidence="2">
    <location>
        <begin position="320"/>
        <end position="400"/>
    </location>
</feature>
<gene>
    <name evidence="4" type="ORF">EH207_14820</name>
</gene>
<feature type="domain" description="Bacterial Ig" evidence="2">
    <location>
        <begin position="2100"/>
        <end position="2180"/>
    </location>
</feature>
<evidence type="ECO:0000313" key="4">
    <source>
        <dbReference type="EMBL" id="QCR09686.1"/>
    </source>
</evidence>
<feature type="domain" description="Bacterial Ig" evidence="2">
    <location>
        <begin position="576"/>
        <end position="656"/>
    </location>
</feature>
<feature type="domain" description="Bacterial Ig" evidence="2">
    <location>
        <begin position="2607"/>
        <end position="2689"/>
    </location>
</feature>
<feature type="domain" description="Bacterial Ig" evidence="2">
    <location>
        <begin position="3700"/>
        <end position="3780"/>
    </location>
</feature>
<feature type="domain" description="Bacterial Ig" evidence="2">
    <location>
        <begin position="4034"/>
        <end position="4114"/>
    </location>
</feature>
<dbReference type="InterPro" id="IPR048051">
    <property type="entry name" value="BapA-like_prefix-like"/>
</dbReference>
<feature type="domain" description="Bacterial Ig" evidence="2">
    <location>
        <begin position="4287"/>
        <end position="4367"/>
    </location>
</feature>
<feature type="domain" description="Bacterial Ig" evidence="2">
    <location>
        <begin position="4623"/>
        <end position="4705"/>
    </location>
</feature>